<evidence type="ECO:0000313" key="13">
    <source>
        <dbReference type="EMBL" id="MBE6512203.1"/>
    </source>
</evidence>
<dbReference type="PANTHER" id="PTHR12729">
    <property type="entry name" value="TRNA(HIS) GUANYLYLTRANSFERASE-RELATED"/>
    <property type="match status" value="1"/>
</dbReference>
<accession>A0A8T3VM63</accession>
<dbReference type="InterPro" id="IPR024956">
    <property type="entry name" value="tRNAHis_GuaTrfase_cat"/>
</dbReference>
<feature type="domain" description="Thg1 C-terminal" evidence="12">
    <location>
        <begin position="139"/>
        <end position="232"/>
    </location>
</feature>
<dbReference type="Pfam" id="PF04446">
    <property type="entry name" value="Thg1"/>
    <property type="match status" value="1"/>
</dbReference>
<feature type="domain" description="tRNAHis guanylyltransferase catalytic" evidence="11">
    <location>
        <begin position="1"/>
        <end position="135"/>
    </location>
</feature>
<comment type="cofactor">
    <cofactor evidence="1">
        <name>Mg(2+)</name>
        <dbReference type="ChEBI" id="CHEBI:18420"/>
    </cofactor>
</comment>
<keyword evidence="8" id="KW-0547">Nucleotide-binding</keyword>
<evidence type="ECO:0000256" key="10">
    <source>
        <dbReference type="ARBA" id="ARBA00023134"/>
    </source>
</evidence>
<dbReference type="GO" id="GO:0005525">
    <property type="term" value="F:GTP binding"/>
    <property type="evidence" value="ECO:0007669"/>
    <property type="project" value="UniProtKB-KW"/>
</dbReference>
<organism evidence="13 14">
    <name type="scientific">Methanobrevibacter olleyae</name>
    <dbReference type="NCBI Taxonomy" id="294671"/>
    <lineage>
        <taxon>Archaea</taxon>
        <taxon>Methanobacteriati</taxon>
        <taxon>Methanobacteriota</taxon>
        <taxon>Methanomada group</taxon>
        <taxon>Methanobacteria</taxon>
        <taxon>Methanobacteriales</taxon>
        <taxon>Methanobacteriaceae</taxon>
        <taxon>Methanobrevibacter</taxon>
    </lineage>
</organism>
<gene>
    <name evidence="13" type="ORF">E7Z75_03485</name>
</gene>
<evidence type="ECO:0000259" key="11">
    <source>
        <dbReference type="Pfam" id="PF04446"/>
    </source>
</evidence>
<dbReference type="Gene3D" id="3.30.70.3000">
    <property type="match status" value="1"/>
</dbReference>
<comment type="similarity">
    <text evidence="2">Belongs to the tRNA(His) guanylyltransferase family.</text>
</comment>
<evidence type="ECO:0000256" key="3">
    <source>
        <dbReference type="ARBA" id="ARBA00012511"/>
    </source>
</evidence>
<reference evidence="13" key="1">
    <citation type="submission" date="2019-04" db="EMBL/GenBank/DDBJ databases">
        <title>Evolution of Biomass-Degrading Anaerobic Consortia Revealed by Metagenomics.</title>
        <authorList>
            <person name="Peng X."/>
        </authorList>
    </citation>
    <scope>NUCLEOTIDE SEQUENCE</scope>
    <source>
        <strain evidence="13">SIG14</strain>
    </source>
</reference>
<protein>
    <recommendedName>
        <fullName evidence="3">tRNA(His) guanylyltransferase</fullName>
        <ecNumber evidence="3">2.7.7.79</ecNumber>
    </recommendedName>
</protein>
<evidence type="ECO:0000256" key="9">
    <source>
        <dbReference type="ARBA" id="ARBA00022842"/>
    </source>
</evidence>
<evidence type="ECO:0000256" key="7">
    <source>
        <dbReference type="ARBA" id="ARBA00022723"/>
    </source>
</evidence>
<proteinExistence type="inferred from homology"/>
<evidence type="ECO:0000256" key="4">
    <source>
        <dbReference type="ARBA" id="ARBA00022679"/>
    </source>
</evidence>
<dbReference type="InterPro" id="IPR025845">
    <property type="entry name" value="Thg1_C_dom"/>
</dbReference>
<comment type="caution">
    <text evidence="13">The sequence shown here is derived from an EMBL/GenBank/DDBJ whole genome shotgun (WGS) entry which is preliminary data.</text>
</comment>
<keyword evidence="5" id="KW-0819">tRNA processing</keyword>
<dbReference type="GO" id="GO:0006400">
    <property type="term" value="P:tRNA modification"/>
    <property type="evidence" value="ECO:0007669"/>
    <property type="project" value="InterPro"/>
</dbReference>
<keyword evidence="6 13" id="KW-0548">Nucleotidyltransferase</keyword>
<keyword evidence="10" id="KW-0342">GTP-binding</keyword>
<dbReference type="InterPro" id="IPR038469">
    <property type="entry name" value="tRNAHis_GuaTrfase_Thg1_sf"/>
</dbReference>
<name>A0A8T3VM63_METOL</name>
<dbReference type="InterPro" id="IPR007537">
    <property type="entry name" value="tRNAHis_GuaTrfase_Thg1"/>
</dbReference>
<evidence type="ECO:0000256" key="8">
    <source>
        <dbReference type="ARBA" id="ARBA00022741"/>
    </source>
</evidence>
<dbReference type="EC" id="2.7.7.79" evidence="3"/>
<dbReference type="Proteomes" id="UP000732619">
    <property type="component" value="Unassembled WGS sequence"/>
</dbReference>
<dbReference type="Pfam" id="PF14413">
    <property type="entry name" value="Thg1C"/>
    <property type="match status" value="1"/>
</dbReference>
<keyword evidence="7" id="KW-0479">Metal-binding</keyword>
<sequence length="252" mass="29820">MKDYEIYSTMKVPKNSNIIIRLDGRKFHSLSRALDLVKPYDENFYNIITNVCLDIFNQFAPKFIYAFSDEISILLDEIPFSGRVEKMNSVFASLASSSFTYNLLNDYSNEFDLDKLSDNERNIVFPISFDSRIIPVDVQHISDYFKWRQDECWRNCINGYGIWALKKEYNKEEANEKIKGLKSNEIHDMLFERGINLNDVETWKKRGIGVYKKSWEIEGFNPKKKEKTVSTRSEVFVDYELDIFSQEFFEKL</sequence>
<evidence type="ECO:0000256" key="6">
    <source>
        <dbReference type="ARBA" id="ARBA00022695"/>
    </source>
</evidence>
<evidence type="ECO:0000256" key="5">
    <source>
        <dbReference type="ARBA" id="ARBA00022694"/>
    </source>
</evidence>
<evidence type="ECO:0000259" key="12">
    <source>
        <dbReference type="Pfam" id="PF14413"/>
    </source>
</evidence>
<keyword evidence="9" id="KW-0460">Magnesium</keyword>
<evidence type="ECO:0000256" key="1">
    <source>
        <dbReference type="ARBA" id="ARBA00001946"/>
    </source>
</evidence>
<evidence type="ECO:0000313" key="14">
    <source>
        <dbReference type="Proteomes" id="UP000732619"/>
    </source>
</evidence>
<dbReference type="EMBL" id="SUTG01000010">
    <property type="protein sequence ID" value="MBE6512203.1"/>
    <property type="molecule type" value="Genomic_DNA"/>
</dbReference>
<keyword evidence="4" id="KW-0808">Transferase</keyword>
<evidence type="ECO:0000256" key="2">
    <source>
        <dbReference type="ARBA" id="ARBA00010113"/>
    </source>
</evidence>
<dbReference type="GO" id="GO:0008193">
    <property type="term" value="F:tRNA guanylyltransferase activity"/>
    <property type="evidence" value="ECO:0007669"/>
    <property type="project" value="UniProtKB-EC"/>
</dbReference>
<dbReference type="PANTHER" id="PTHR12729:SF6">
    <property type="entry name" value="TRNA(HIS) GUANYLYLTRANSFERASE-RELATED"/>
    <property type="match status" value="1"/>
</dbReference>
<dbReference type="GO" id="GO:0000287">
    <property type="term" value="F:magnesium ion binding"/>
    <property type="evidence" value="ECO:0007669"/>
    <property type="project" value="InterPro"/>
</dbReference>
<dbReference type="AlphaFoldDB" id="A0A8T3VM63"/>